<keyword evidence="4" id="KW-1185">Reference proteome</keyword>
<keyword evidence="2" id="KW-0732">Signal</keyword>
<name>A0A0K0D8U5_ANGCA</name>
<dbReference type="Gene3D" id="3.80.10.10">
    <property type="entry name" value="Ribonuclease Inhibitor"/>
    <property type="match status" value="1"/>
</dbReference>
<dbReference type="AlphaFoldDB" id="A0A0K0D8U5"/>
<dbReference type="SMART" id="SM00082">
    <property type="entry name" value="LRRCT"/>
    <property type="match status" value="1"/>
</dbReference>
<dbReference type="WBParaSite" id="ACAC_0000649001-mRNA-1">
    <property type="protein sequence ID" value="ACAC_0000649001-mRNA-1"/>
    <property type="gene ID" value="ACAC_0000649001"/>
</dbReference>
<evidence type="ECO:0000259" key="3">
    <source>
        <dbReference type="SMART" id="SM00082"/>
    </source>
</evidence>
<sequence length="126" mass="13680">MKTSFQLEELGIGGNPINCSCETAFLLEDEYFSYEYTNTLPKCALPPELKGRLLTRVAQSDACAAKLTAEMGSRFTGSVIFDQIGTCGIVVGGAQRYTRRINPAPAAYQAFHPFGVCKFVPDLSGE</sequence>
<evidence type="ECO:0000256" key="1">
    <source>
        <dbReference type="ARBA" id="ARBA00022614"/>
    </source>
</evidence>
<reference evidence="4" key="1">
    <citation type="submission" date="2012-09" db="EMBL/GenBank/DDBJ databases">
        <authorList>
            <person name="Martin A.A."/>
        </authorList>
    </citation>
    <scope>NUCLEOTIDE SEQUENCE</scope>
</reference>
<dbReference type="STRING" id="6313.A0A0K0D8U5"/>
<keyword evidence="1" id="KW-0433">Leucine-rich repeat</keyword>
<organism evidence="4 5">
    <name type="scientific">Angiostrongylus cantonensis</name>
    <name type="common">Rat lungworm</name>
    <dbReference type="NCBI Taxonomy" id="6313"/>
    <lineage>
        <taxon>Eukaryota</taxon>
        <taxon>Metazoa</taxon>
        <taxon>Ecdysozoa</taxon>
        <taxon>Nematoda</taxon>
        <taxon>Chromadorea</taxon>
        <taxon>Rhabditida</taxon>
        <taxon>Rhabditina</taxon>
        <taxon>Rhabditomorpha</taxon>
        <taxon>Strongyloidea</taxon>
        <taxon>Metastrongylidae</taxon>
        <taxon>Angiostrongylus</taxon>
    </lineage>
</organism>
<dbReference type="Proteomes" id="UP000035642">
    <property type="component" value="Unassembled WGS sequence"/>
</dbReference>
<evidence type="ECO:0000313" key="5">
    <source>
        <dbReference type="WBParaSite" id="ACAC_0000649001-mRNA-1"/>
    </source>
</evidence>
<protein>
    <submittedName>
        <fullName evidence="5">LRRCT domain-containing protein</fullName>
    </submittedName>
</protein>
<evidence type="ECO:0000256" key="2">
    <source>
        <dbReference type="ARBA" id="ARBA00022729"/>
    </source>
</evidence>
<evidence type="ECO:0000313" key="4">
    <source>
        <dbReference type="Proteomes" id="UP000035642"/>
    </source>
</evidence>
<dbReference type="InterPro" id="IPR032675">
    <property type="entry name" value="LRR_dom_sf"/>
</dbReference>
<reference evidence="5" key="2">
    <citation type="submission" date="2017-02" db="UniProtKB">
        <authorList>
            <consortium name="WormBaseParasite"/>
        </authorList>
    </citation>
    <scope>IDENTIFICATION</scope>
</reference>
<feature type="domain" description="LRRCT" evidence="3">
    <location>
        <begin position="15"/>
        <end position="64"/>
    </location>
</feature>
<dbReference type="InterPro" id="IPR000483">
    <property type="entry name" value="Cys-rich_flank_reg_C"/>
</dbReference>
<accession>A0A0K0D8U5</accession>
<proteinExistence type="predicted"/>